<gene>
    <name evidence="1" type="ORF">N784_00035</name>
</gene>
<evidence type="ECO:0000313" key="1">
    <source>
        <dbReference type="EMBL" id="KGX88775.1"/>
    </source>
</evidence>
<dbReference type="Proteomes" id="UP000030401">
    <property type="component" value="Unassembled WGS sequence"/>
</dbReference>
<dbReference type="eggNOG" id="ENOG503202M">
    <property type="taxonomic scope" value="Bacteria"/>
</dbReference>
<accession>A0A0A5GCD8</accession>
<protein>
    <submittedName>
        <fullName evidence="1">Uncharacterized protein</fullName>
    </submittedName>
</protein>
<dbReference type="EMBL" id="AVPG01000001">
    <property type="protein sequence ID" value="KGX88775.1"/>
    <property type="molecule type" value="Genomic_DNA"/>
</dbReference>
<comment type="caution">
    <text evidence="1">The sequence shown here is derived from an EMBL/GenBank/DDBJ whole genome shotgun (WGS) entry which is preliminary data.</text>
</comment>
<reference evidence="1 2" key="1">
    <citation type="submission" date="2013-08" db="EMBL/GenBank/DDBJ databases">
        <authorList>
            <person name="Huang J."/>
            <person name="Wang G."/>
        </authorList>
    </citation>
    <scope>NUCLEOTIDE SEQUENCE [LARGE SCALE GENOMIC DNA]</scope>
    <source>
        <strain evidence="1 2">JSM 072002</strain>
    </source>
</reference>
<organism evidence="1 2">
    <name type="scientific">Pontibacillus litoralis JSM 072002</name>
    <dbReference type="NCBI Taxonomy" id="1385512"/>
    <lineage>
        <taxon>Bacteria</taxon>
        <taxon>Bacillati</taxon>
        <taxon>Bacillota</taxon>
        <taxon>Bacilli</taxon>
        <taxon>Bacillales</taxon>
        <taxon>Bacillaceae</taxon>
        <taxon>Pontibacillus</taxon>
    </lineage>
</organism>
<keyword evidence="2" id="KW-1185">Reference proteome</keyword>
<sequence>MKRLMGNLQEKRRKDRLPVVKMEIDYELMRLFEAIEKEDEEEMETIKERLEALRKEWIAFQ</sequence>
<name>A0A0A5GCD8_9BACI</name>
<dbReference type="OrthoDB" id="2828299at2"/>
<dbReference type="RefSeq" id="WP_036830765.1">
    <property type="nucleotide sequence ID" value="NZ_AVPG01000001.1"/>
</dbReference>
<dbReference type="STRING" id="1385512.N784_00035"/>
<proteinExistence type="predicted"/>
<dbReference type="AlphaFoldDB" id="A0A0A5GCD8"/>
<evidence type="ECO:0000313" key="2">
    <source>
        <dbReference type="Proteomes" id="UP000030401"/>
    </source>
</evidence>